<feature type="compositionally biased region" description="Low complexity" evidence="1">
    <location>
        <begin position="108"/>
        <end position="117"/>
    </location>
</feature>
<sequence>ERDGPHPRRGARSPAPPRPPGRARRPLRDHRRRWRVERHDARSRAGSPTRAGRRRGGARARTPAQHRRRERSRRAPRLPPRRQPAALQRLRLARRGLARPDRRRRQLRASLRGRGPLRPYPDRDLRRPAPARLLLRRLLDLRPPRGLRDARGLPGAGGHGRLRLRAPVAPLRSPRLPSRPGHHLLAALAPARRAADRPVLGGHPLAVHAQSAPGASRAALPPCAL</sequence>
<organism evidence="2">
    <name type="scientific">uncultured Solirubrobacterales bacterium</name>
    <dbReference type="NCBI Taxonomy" id="768556"/>
    <lineage>
        <taxon>Bacteria</taxon>
        <taxon>Bacillati</taxon>
        <taxon>Actinomycetota</taxon>
        <taxon>Thermoleophilia</taxon>
        <taxon>Solirubrobacterales</taxon>
        <taxon>environmental samples</taxon>
    </lineage>
</organism>
<feature type="compositionally biased region" description="Basic residues" evidence="1">
    <location>
        <begin position="21"/>
        <end position="36"/>
    </location>
</feature>
<feature type="non-terminal residue" evidence="2">
    <location>
        <position position="1"/>
    </location>
</feature>
<evidence type="ECO:0000313" key="2">
    <source>
        <dbReference type="EMBL" id="CAA9508140.1"/>
    </source>
</evidence>
<feature type="compositionally biased region" description="Basic residues" evidence="1">
    <location>
        <begin position="51"/>
        <end position="80"/>
    </location>
</feature>
<dbReference type="EMBL" id="CADCVV010000137">
    <property type="protein sequence ID" value="CAA9508140.1"/>
    <property type="molecule type" value="Genomic_DNA"/>
</dbReference>
<name>A0A6J4SY01_9ACTN</name>
<feature type="compositionally biased region" description="Basic residues" evidence="1">
    <location>
        <begin position="91"/>
        <end position="107"/>
    </location>
</feature>
<dbReference type="AlphaFoldDB" id="A0A6J4SY01"/>
<accession>A0A6J4SY01</accession>
<feature type="region of interest" description="Disordered" evidence="1">
    <location>
        <begin position="1"/>
        <end position="125"/>
    </location>
</feature>
<gene>
    <name evidence="2" type="ORF">AVDCRST_MAG17-1821</name>
</gene>
<evidence type="ECO:0000256" key="1">
    <source>
        <dbReference type="SAM" id="MobiDB-lite"/>
    </source>
</evidence>
<reference evidence="2" key="1">
    <citation type="submission" date="2020-02" db="EMBL/GenBank/DDBJ databases">
        <authorList>
            <person name="Meier V. D."/>
        </authorList>
    </citation>
    <scope>NUCLEOTIDE SEQUENCE</scope>
    <source>
        <strain evidence="2">AVDCRST_MAG17</strain>
    </source>
</reference>
<protein>
    <submittedName>
        <fullName evidence="2">Uncharacterized protein</fullName>
    </submittedName>
</protein>
<feature type="non-terminal residue" evidence="2">
    <location>
        <position position="225"/>
    </location>
</feature>
<proteinExistence type="predicted"/>